<keyword evidence="1" id="KW-0687">Ribonucleoprotein</keyword>
<organism evidence="1 2">
    <name type="scientific">[Candida] jaroonii</name>
    <dbReference type="NCBI Taxonomy" id="467808"/>
    <lineage>
        <taxon>Eukaryota</taxon>
        <taxon>Fungi</taxon>
        <taxon>Dikarya</taxon>
        <taxon>Ascomycota</taxon>
        <taxon>Saccharomycotina</taxon>
        <taxon>Pichiomycetes</taxon>
        <taxon>Debaryomycetaceae</taxon>
        <taxon>Yamadazyma</taxon>
    </lineage>
</organism>
<protein>
    <submittedName>
        <fullName evidence="1">U2 small nuclear ribonucleoprotein B</fullName>
    </submittedName>
</protein>
<gene>
    <name evidence="1" type="ORF">CLIB1444_07S07404</name>
</gene>
<accession>A0ACA9YAD7</accession>
<dbReference type="EMBL" id="CALSDN010000007">
    <property type="protein sequence ID" value="CAH6722007.1"/>
    <property type="molecule type" value="Genomic_DNA"/>
</dbReference>
<dbReference type="Proteomes" id="UP001152531">
    <property type="component" value="Unassembled WGS sequence"/>
</dbReference>
<proteinExistence type="predicted"/>
<evidence type="ECO:0000313" key="2">
    <source>
        <dbReference type="Proteomes" id="UP001152531"/>
    </source>
</evidence>
<keyword evidence="2" id="KW-1185">Reference proteome</keyword>
<evidence type="ECO:0000313" key="1">
    <source>
        <dbReference type="EMBL" id="CAH6722007.1"/>
    </source>
</evidence>
<name>A0ACA9YAD7_9ASCO</name>
<comment type="caution">
    <text evidence="1">The sequence shown here is derived from an EMBL/GenBank/DDBJ whole genome shotgun (WGS) entry which is preliminary data.</text>
</comment>
<reference evidence="1" key="1">
    <citation type="submission" date="2022-06" db="EMBL/GenBank/DDBJ databases">
        <authorList>
            <person name="Legras J.-L."/>
            <person name="Devillers H."/>
            <person name="Grondin C."/>
        </authorList>
    </citation>
    <scope>NUCLEOTIDE SEQUENCE</scope>
    <source>
        <strain evidence="1">CLIB 1444</strain>
    </source>
</reference>
<sequence length="113" mass="13093">MVKRTRESVDKPSKKLKLETNHTIYINNLNDKINTNTLKHNLYLLCLAYGDVIDIIIKPKSKKMRGQAHVIFSSSDEAAMALKKLKDMVFFSKPMKVDYSRKVSHIIRQSEIE</sequence>